<name>A0A3S4FT33_SALET</name>
<evidence type="ECO:0000313" key="2">
    <source>
        <dbReference type="EMBL" id="VEA34115.1"/>
    </source>
</evidence>
<dbReference type="Gene3D" id="3.40.50.720">
    <property type="entry name" value="NAD(P)-binding Rossmann-like Domain"/>
    <property type="match status" value="1"/>
</dbReference>
<protein>
    <submittedName>
        <fullName evidence="2">2-dehydropantoate 2-reductase</fullName>
    </submittedName>
</protein>
<gene>
    <name evidence="2" type="ORF">NCTC8271_01647</name>
</gene>
<reference evidence="2 3" key="1">
    <citation type="submission" date="2018-12" db="EMBL/GenBank/DDBJ databases">
        <authorList>
            <consortium name="Pathogen Informatics"/>
        </authorList>
    </citation>
    <scope>NUCLEOTIDE SEQUENCE [LARGE SCALE GENOMIC DNA]</scope>
    <source>
        <strain evidence="2 3">NCTC8271</strain>
    </source>
</reference>
<evidence type="ECO:0000259" key="1">
    <source>
        <dbReference type="Pfam" id="PF02558"/>
    </source>
</evidence>
<evidence type="ECO:0000313" key="3">
    <source>
        <dbReference type="Proteomes" id="UP000273655"/>
    </source>
</evidence>
<proteinExistence type="predicted"/>
<dbReference type="AlphaFoldDB" id="A0A3S4FT33"/>
<dbReference type="Proteomes" id="UP000273655">
    <property type="component" value="Chromosome 1"/>
</dbReference>
<accession>A0A3S4FT33</accession>
<dbReference type="InterPro" id="IPR013332">
    <property type="entry name" value="KPR_N"/>
</dbReference>
<sequence>MLQRIKPLLPAAKVVMILSNGLGNIETLEKYVDRQKIYAGVTLWSSELEGAGHIMANRYRND</sequence>
<feature type="domain" description="Ketopantoate reductase N-terminal" evidence="1">
    <location>
        <begin position="1"/>
        <end position="57"/>
    </location>
</feature>
<dbReference type="EMBL" id="LR134148">
    <property type="protein sequence ID" value="VEA34115.1"/>
    <property type="molecule type" value="Genomic_DNA"/>
</dbReference>
<organism evidence="2 3">
    <name type="scientific">Salmonella enterica I</name>
    <dbReference type="NCBI Taxonomy" id="59201"/>
    <lineage>
        <taxon>Bacteria</taxon>
        <taxon>Pseudomonadati</taxon>
        <taxon>Pseudomonadota</taxon>
        <taxon>Gammaproteobacteria</taxon>
        <taxon>Enterobacterales</taxon>
        <taxon>Enterobacteriaceae</taxon>
        <taxon>Salmonella</taxon>
    </lineage>
</organism>
<dbReference type="Pfam" id="PF02558">
    <property type="entry name" value="ApbA"/>
    <property type="match status" value="1"/>
</dbReference>